<reference evidence="4" key="2">
    <citation type="submission" date="2020-05" db="UniProtKB">
        <authorList>
            <consortium name="EnsemblMetazoa"/>
        </authorList>
    </citation>
    <scope>IDENTIFICATION</scope>
    <source>
        <strain evidence="4">WRAIR2</strain>
    </source>
</reference>
<evidence type="ECO:0000313" key="5">
    <source>
        <dbReference type="Proteomes" id="UP000075884"/>
    </source>
</evidence>
<feature type="region of interest" description="Disordered" evidence="2">
    <location>
        <begin position="387"/>
        <end position="413"/>
    </location>
</feature>
<feature type="compositionally biased region" description="Basic residues" evidence="2">
    <location>
        <begin position="472"/>
        <end position="481"/>
    </location>
</feature>
<dbReference type="Pfam" id="PF01585">
    <property type="entry name" value="G-patch"/>
    <property type="match status" value="1"/>
</dbReference>
<feature type="region of interest" description="Disordered" evidence="2">
    <location>
        <begin position="456"/>
        <end position="494"/>
    </location>
</feature>
<organism evidence="4 5">
    <name type="scientific">Anopheles dirus</name>
    <dbReference type="NCBI Taxonomy" id="7168"/>
    <lineage>
        <taxon>Eukaryota</taxon>
        <taxon>Metazoa</taxon>
        <taxon>Ecdysozoa</taxon>
        <taxon>Arthropoda</taxon>
        <taxon>Hexapoda</taxon>
        <taxon>Insecta</taxon>
        <taxon>Pterygota</taxon>
        <taxon>Neoptera</taxon>
        <taxon>Endopterygota</taxon>
        <taxon>Diptera</taxon>
        <taxon>Nematocera</taxon>
        <taxon>Culicoidea</taxon>
        <taxon>Culicidae</taxon>
        <taxon>Anophelinae</taxon>
        <taxon>Anopheles</taxon>
    </lineage>
</organism>
<dbReference type="PANTHER" id="PTHR23149">
    <property type="entry name" value="G PATCH DOMAIN CONTAINING PROTEIN"/>
    <property type="match status" value="1"/>
</dbReference>
<feature type="region of interest" description="Disordered" evidence="2">
    <location>
        <begin position="277"/>
        <end position="358"/>
    </location>
</feature>
<protein>
    <recommendedName>
        <fullName evidence="1">G patch domain-containing protein 4</fullName>
    </recommendedName>
</protein>
<feature type="compositionally biased region" description="Basic residues" evidence="2">
    <location>
        <begin position="335"/>
        <end position="348"/>
    </location>
</feature>
<dbReference type="AlphaFoldDB" id="A0A182NGE9"/>
<reference evidence="5" key="1">
    <citation type="submission" date="2013-03" db="EMBL/GenBank/DDBJ databases">
        <title>The Genome Sequence of Anopheles dirus WRAIR2.</title>
        <authorList>
            <consortium name="The Broad Institute Genomics Platform"/>
            <person name="Neafsey D.E."/>
            <person name="Walton C."/>
            <person name="Walker B."/>
            <person name="Young S.K."/>
            <person name="Zeng Q."/>
            <person name="Gargeya S."/>
            <person name="Fitzgerald M."/>
            <person name="Haas B."/>
            <person name="Abouelleil A."/>
            <person name="Allen A.W."/>
            <person name="Alvarado L."/>
            <person name="Arachchi H.M."/>
            <person name="Berlin A.M."/>
            <person name="Chapman S.B."/>
            <person name="Gainer-Dewar J."/>
            <person name="Goldberg J."/>
            <person name="Griggs A."/>
            <person name="Gujja S."/>
            <person name="Hansen M."/>
            <person name="Howarth C."/>
            <person name="Imamovic A."/>
            <person name="Ireland A."/>
            <person name="Larimer J."/>
            <person name="McCowan C."/>
            <person name="Murphy C."/>
            <person name="Pearson M."/>
            <person name="Poon T.W."/>
            <person name="Priest M."/>
            <person name="Roberts A."/>
            <person name="Saif S."/>
            <person name="Shea T."/>
            <person name="Sisk P."/>
            <person name="Sykes S."/>
            <person name="Wortman J."/>
            <person name="Nusbaum C."/>
            <person name="Birren B."/>
        </authorList>
    </citation>
    <scope>NUCLEOTIDE SEQUENCE [LARGE SCALE GENOMIC DNA]</scope>
    <source>
        <strain evidence="5">WRAIR2</strain>
    </source>
</reference>
<evidence type="ECO:0000313" key="4">
    <source>
        <dbReference type="EnsemblMetazoa" id="ADIR006722-PA"/>
    </source>
</evidence>
<dbReference type="InterPro" id="IPR050656">
    <property type="entry name" value="PINX1"/>
</dbReference>
<dbReference type="EnsemblMetazoa" id="ADIR006722-RA">
    <property type="protein sequence ID" value="ADIR006722-PA"/>
    <property type="gene ID" value="ADIR006722"/>
</dbReference>
<feature type="region of interest" description="Disordered" evidence="2">
    <location>
        <begin position="210"/>
        <end position="239"/>
    </location>
</feature>
<feature type="domain" description="G-patch" evidence="3">
    <location>
        <begin position="1"/>
        <end position="46"/>
    </location>
</feature>
<evidence type="ECO:0000259" key="3">
    <source>
        <dbReference type="PROSITE" id="PS50174"/>
    </source>
</evidence>
<proteinExistence type="predicted"/>
<evidence type="ECO:0000256" key="1">
    <source>
        <dbReference type="ARBA" id="ARBA00040365"/>
    </source>
</evidence>
<dbReference type="SMART" id="SM00443">
    <property type="entry name" value="G_patch"/>
    <property type="match status" value="1"/>
</dbReference>
<feature type="compositionally biased region" description="Basic and acidic residues" evidence="2">
    <location>
        <begin position="220"/>
        <end position="231"/>
    </location>
</feature>
<dbReference type="InterPro" id="IPR000467">
    <property type="entry name" value="G_patch_dom"/>
</dbReference>
<keyword evidence="5" id="KW-1185">Reference proteome</keyword>
<evidence type="ECO:0000256" key="2">
    <source>
        <dbReference type="SAM" id="MobiDB-lite"/>
    </source>
</evidence>
<dbReference type="PROSITE" id="PS50174">
    <property type="entry name" value="G_PATCH"/>
    <property type="match status" value="1"/>
</dbReference>
<feature type="compositionally biased region" description="Acidic residues" evidence="2">
    <location>
        <begin position="278"/>
        <end position="291"/>
    </location>
</feature>
<dbReference type="Proteomes" id="UP000075884">
    <property type="component" value="Unassembled WGS sequence"/>
</dbReference>
<feature type="compositionally biased region" description="Basic and acidic residues" evidence="2">
    <location>
        <begin position="319"/>
        <end position="328"/>
    </location>
</feature>
<sequence length="494" mass="56348">MDFARNILQKYGWKDGEGLGKNSNGMREPIKANLKFSKVGFGAEKVNEATNNWWERVYNDASSNIEVQSCGKKEGQVKLRQLDTDAVEITTKGYSVNKLKRRNGTENGSKYGNVFLKASTLSGCTGREEELANHVRSEDLEFTPLKTLTDEELFAACGGRTAHKGARHGLRLNGKLSRIDEQNNKLLQELESKSFEAVIKSNDWKVQLSKNGRKKSKKQVRNEQRWIEHGSADAGDEEVKDMVHHADYVVSKNKKKKQAQEQTDQQLANDMSSMFAELPEEDGVEEVEPEPEVQQSKSKRKSKSSSKHKSCLDDEVDLISEKIRKLDHSSVTIQKKNKKKQNKLKHAKSLVDDDDDTAMLDPAAKYRKDYRPDLKQNNRILKLLVPHETPEEKPTNKSVRLLRSDSSDDEEEDVVQRVNEEQNRYWKQMRAAVPKINIIEPTEDDCLVLGQSLKESHKNDVKRVGRRTSGGNRKKNKKKYRQMAQLADSLSKKL</sequence>
<dbReference type="STRING" id="7168.A0A182NGE9"/>
<dbReference type="PANTHER" id="PTHR23149:SF9">
    <property type="entry name" value="G PATCH DOMAIN-CONTAINING PROTEIN 4"/>
    <property type="match status" value="1"/>
</dbReference>
<accession>A0A182NGE9</accession>
<dbReference type="VEuPathDB" id="VectorBase:ADIR006722"/>
<dbReference type="GO" id="GO:0003676">
    <property type="term" value="F:nucleic acid binding"/>
    <property type="evidence" value="ECO:0007669"/>
    <property type="project" value="InterPro"/>
</dbReference>
<dbReference type="GO" id="GO:0005730">
    <property type="term" value="C:nucleolus"/>
    <property type="evidence" value="ECO:0007669"/>
    <property type="project" value="TreeGrafter"/>
</dbReference>
<feature type="compositionally biased region" description="Basic residues" evidence="2">
    <location>
        <begin position="297"/>
        <end position="309"/>
    </location>
</feature>
<name>A0A182NGE9_9DIPT</name>